<comment type="caution">
    <text evidence="3">The sequence shown here is derived from an EMBL/GenBank/DDBJ whole genome shotgun (WGS) entry which is preliminary data.</text>
</comment>
<proteinExistence type="predicted"/>
<reference evidence="3" key="1">
    <citation type="journal article" date="2018" name="DNA Res.">
        <title>Multiple hybrid de novo genome assembly of finger millet, an orphan allotetraploid crop.</title>
        <authorList>
            <person name="Hatakeyama M."/>
            <person name="Aluri S."/>
            <person name="Balachadran M.T."/>
            <person name="Sivarajan S.R."/>
            <person name="Patrignani A."/>
            <person name="Gruter S."/>
            <person name="Poveda L."/>
            <person name="Shimizu-Inatsugi R."/>
            <person name="Baeten J."/>
            <person name="Francoijs K.J."/>
            <person name="Nataraja K.N."/>
            <person name="Reddy Y.A.N."/>
            <person name="Phadnis S."/>
            <person name="Ravikumar R.L."/>
            <person name="Schlapbach R."/>
            <person name="Sreeman S.M."/>
            <person name="Shimizu K.K."/>
        </authorList>
    </citation>
    <scope>NUCLEOTIDE SEQUENCE</scope>
</reference>
<name>A0AAV5BH21_ELECO</name>
<protein>
    <submittedName>
        <fullName evidence="3">Uncharacterized protein</fullName>
    </submittedName>
</protein>
<dbReference type="Proteomes" id="UP001054889">
    <property type="component" value="Unassembled WGS sequence"/>
</dbReference>
<evidence type="ECO:0000313" key="3">
    <source>
        <dbReference type="EMBL" id="GJM85724.1"/>
    </source>
</evidence>
<organism evidence="3 4">
    <name type="scientific">Eleusine coracana subsp. coracana</name>
    <dbReference type="NCBI Taxonomy" id="191504"/>
    <lineage>
        <taxon>Eukaryota</taxon>
        <taxon>Viridiplantae</taxon>
        <taxon>Streptophyta</taxon>
        <taxon>Embryophyta</taxon>
        <taxon>Tracheophyta</taxon>
        <taxon>Spermatophyta</taxon>
        <taxon>Magnoliopsida</taxon>
        <taxon>Liliopsida</taxon>
        <taxon>Poales</taxon>
        <taxon>Poaceae</taxon>
        <taxon>PACMAD clade</taxon>
        <taxon>Chloridoideae</taxon>
        <taxon>Cynodonteae</taxon>
        <taxon>Eleusininae</taxon>
        <taxon>Eleusine</taxon>
    </lineage>
</organism>
<evidence type="ECO:0000313" key="2">
    <source>
        <dbReference type="EMBL" id="GJM85096.1"/>
    </source>
</evidence>
<dbReference type="EMBL" id="BQKI01000001">
    <property type="protein sequence ID" value="GJM85724.1"/>
    <property type="molecule type" value="Genomic_DNA"/>
</dbReference>
<accession>A0AAV5BH21</accession>
<reference evidence="3" key="2">
    <citation type="submission" date="2021-12" db="EMBL/GenBank/DDBJ databases">
        <title>Resequencing data analysis of finger millet.</title>
        <authorList>
            <person name="Hatakeyama M."/>
            <person name="Aluri S."/>
            <person name="Balachadran M.T."/>
            <person name="Sivarajan S.R."/>
            <person name="Poveda L."/>
            <person name="Shimizu-Inatsugi R."/>
            <person name="Schlapbach R."/>
            <person name="Sreeman S.M."/>
            <person name="Shimizu K.K."/>
        </authorList>
    </citation>
    <scope>NUCLEOTIDE SEQUENCE</scope>
</reference>
<feature type="region of interest" description="Disordered" evidence="1">
    <location>
        <begin position="1"/>
        <end position="38"/>
    </location>
</feature>
<sequence length="100" mass="11301">MKTGSSGHKSPGKEREDSPRGLPGILNKDLERDGGGGKSAWWLRRKKMWGDRERMVAEAKMWGDRERMGAEAKMWGENWRDKRRAVENGQGSLDSPTETG</sequence>
<dbReference type="AlphaFoldDB" id="A0AAV5BH21"/>
<dbReference type="EMBL" id="BQKI01000001">
    <property type="protein sequence ID" value="GJM85096.1"/>
    <property type="molecule type" value="Genomic_DNA"/>
</dbReference>
<evidence type="ECO:0000256" key="1">
    <source>
        <dbReference type="SAM" id="MobiDB-lite"/>
    </source>
</evidence>
<gene>
    <name evidence="3" type="primary">ga01517</name>
    <name evidence="2" type="synonym">ga00830</name>
    <name evidence="2" type="ORF">PR202_ga00830</name>
    <name evidence="3" type="ORF">PR202_ga01517</name>
</gene>
<keyword evidence="4" id="KW-1185">Reference proteome</keyword>
<evidence type="ECO:0000313" key="4">
    <source>
        <dbReference type="Proteomes" id="UP001054889"/>
    </source>
</evidence>